<protein>
    <submittedName>
        <fullName evidence="8">[FeFe] hydrogenase maturase subunit HydE</fullName>
    </submittedName>
</protein>
<evidence type="ECO:0000256" key="3">
    <source>
        <dbReference type="ARBA" id="ARBA00023004"/>
    </source>
</evidence>
<dbReference type="SUPFAM" id="SSF102114">
    <property type="entry name" value="Radical SAM enzymes"/>
    <property type="match status" value="1"/>
</dbReference>
<feature type="domain" description="Radical SAM core" evidence="7">
    <location>
        <begin position="45"/>
        <end position="274"/>
    </location>
</feature>
<feature type="binding site" evidence="6">
    <location>
        <position position="185"/>
    </location>
    <ligand>
        <name>S-adenosyl-L-methionine</name>
        <dbReference type="ChEBI" id="CHEBI:59789"/>
    </ligand>
</feature>
<dbReference type="SFLD" id="SFLDS00029">
    <property type="entry name" value="Radical_SAM"/>
    <property type="match status" value="2"/>
</dbReference>
<dbReference type="SMART" id="SM00729">
    <property type="entry name" value="Elp3"/>
    <property type="match status" value="1"/>
</dbReference>
<evidence type="ECO:0000256" key="4">
    <source>
        <dbReference type="ARBA" id="ARBA00023014"/>
    </source>
</evidence>
<dbReference type="NCBIfam" id="TIGR03956">
    <property type="entry name" value="rSAM_HydE"/>
    <property type="match status" value="1"/>
</dbReference>
<keyword evidence="4 5" id="KW-0411">Iron-sulfur</keyword>
<dbReference type="GO" id="GO:0016740">
    <property type="term" value="F:transferase activity"/>
    <property type="evidence" value="ECO:0007669"/>
    <property type="project" value="TreeGrafter"/>
</dbReference>
<sequence>MTDVILAKAKRKEELSLEEIATLLSITDPDELQALYDCAYFLKEQYVGKIAYFRGIIECSNLCMKDCYYCGIRKSNTNVERFLMNEDEIFKEAVWAFEAEYGSCVIQSGERQDEVYISMIERVVGRIKEATKGELGITLSLGEQTEETYARWKKAGASRYLLRIETTNPEIYARIHPADHSMEVRKECLAALRRTGYQVGTGVMMGLPGQTMEDLANDILFLKEIDIDMVGMGPYIPHGDTPMGQEIPAYTDEKKKEALQLGLKMIAVTRIVLRDINIAAATALQALEYTGREQGLLCGANVIMPNVTETDYRSKYQLYDNKPCTDENSSMCRGCLSGRIKGIGETVGFNERGDAPHFYKRMEK</sequence>
<dbReference type="PIRSF" id="PIRSF004762">
    <property type="entry name" value="CHP00423"/>
    <property type="match status" value="1"/>
</dbReference>
<proteinExistence type="predicted"/>
<comment type="cofactor">
    <cofactor evidence="5">
        <name>[4Fe-4S] cluster</name>
        <dbReference type="ChEBI" id="CHEBI:49883"/>
    </cofactor>
    <text evidence="5">Binds 1 [4Fe-4S] cluster. The cluster is coordinated with 3 cysteines and an exchangeable S-adenosyl-L-methionine.</text>
</comment>
<dbReference type="AlphaFoldDB" id="A0A6C2UV53"/>
<evidence type="ECO:0000256" key="6">
    <source>
        <dbReference type="PIRSR" id="PIRSR004762-2"/>
    </source>
</evidence>
<dbReference type="SFLD" id="SFLDG01060">
    <property type="entry name" value="BATS_domain_containing"/>
    <property type="match status" value="1"/>
</dbReference>
<dbReference type="InterPro" id="IPR058240">
    <property type="entry name" value="rSAM_sf"/>
</dbReference>
<dbReference type="EMBL" id="CAAHFH010000003">
    <property type="protein sequence ID" value="VGO23271.1"/>
    <property type="molecule type" value="Genomic_DNA"/>
</dbReference>
<keyword evidence="9" id="KW-1185">Reference proteome</keyword>
<dbReference type="Pfam" id="PF04055">
    <property type="entry name" value="Radical_SAM"/>
    <property type="match status" value="1"/>
</dbReference>
<evidence type="ECO:0000256" key="1">
    <source>
        <dbReference type="ARBA" id="ARBA00022691"/>
    </source>
</evidence>
<evidence type="ECO:0000313" key="9">
    <source>
        <dbReference type="Proteomes" id="UP000346198"/>
    </source>
</evidence>
<dbReference type="SFLD" id="SFLDF00348">
    <property type="entry name" value="FeFe_hydrogenase_maturase_(Hyd"/>
    <property type="match status" value="1"/>
</dbReference>
<keyword evidence="2" id="KW-0479">Metal-binding</keyword>
<evidence type="ECO:0000259" key="7">
    <source>
        <dbReference type="PROSITE" id="PS51918"/>
    </source>
</evidence>
<evidence type="ECO:0000256" key="2">
    <source>
        <dbReference type="ARBA" id="ARBA00022723"/>
    </source>
</evidence>
<dbReference type="SFLD" id="SFLDG01280">
    <property type="entry name" value="HydE/PylB-like"/>
    <property type="match status" value="1"/>
</dbReference>
<feature type="binding site" evidence="5">
    <location>
        <position position="67"/>
    </location>
    <ligand>
        <name>[4Fe-4S] cluster</name>
        <dbReference type="ChEBI" id="CHEBI:49883"/>
        <note>4Fe-4S-S-AdoMet</note>
    </ligand>
</feature>
<feature type="binding site" evidence="5">
    <location>
        <position position="70"/>
    </location>
    <ligand>
        <name>[4Fe-4S] cluster</name>
        <dbReference type="ChEBI" id="CHEBI:49883"/>
        <note>4Fe-4S-S-AdoMet</note>
    </ligand>
</feature>
<dbReference type="InterPro" id="IPR024021">
    <property type="entry name" value="FeFe-hyd_HydE_rSAM"/>
</dbReference>
<dbReference type="InterPro" id="IPR007197">
    <property type="entry name" value="rSAM"/>
</dbReference>
<dbReference type="SFLD" id="SFLDG01082">
    <property type="entry name" value="B12-binding_domain_containing"/>
    <property type="match status" value="1"/>
</dbReference>
<dbReference type="GO" id="GO:0051539">
    <property type="term" value="F:4 iron, 4 sulfur cluster binding"/>
    <property type="evidence" value="ECO:0007669"/>
    <property type="project" value="UniProtKB-KW"/>
</dbReference>
<reference evidence="8 9" key="1">
    <citation type="submission" date="2019-04" db="EMBL/GenBank/DDBJ databases">
        <authorList>
            <person name="Van Vliet M D."/>
        </authorList>
    </citation>
    <scope>NUCLEOTIDE SEQUENCE [LARGE SCALE GENOMIC DNA]</scope>
    <source>
        <strain evidence="8 9">F21</strain>
    </source>
</reference>
<keyword evidence="3 5" id="KW-0408">Iron</keyword>
<accession>A0A6C2UV53</accession>
<dbReference type="GO" id="GO:0046872">
    <property type="term" value="F:metal ion binding"/>
    <property type="evidence" value="ECO:0007669"/>
    <property type="project" value="UniProtKB-KW"/>
</dbReference>
<dbReference type="Proteomes" id="UP000346198">
    <property type="component" value="Unassembled WGS sequence"/>
</dbReference>
<evidence type="ECO:0000256" key="5">
    <source>
        <dbReference type="PIRSR" id="PIRSR004762-1"/>
    </source>
</evidence>
<dbReference type="RefSeq" id="WP_136065468.1">
    <property type="nucleotide sequence ID" value="NZ_CAAHFH010000003.1"/>
</dbReference>
<gene>
    <name evidence="8" type="ORF">SCARR_05378</name>
</gene>
<feature type="binding site" evidence="5">
    <location>
        <position position="63"/>
    </location>
    <ligand>
        <name>[4Fe-4S] cluster</name>
        <dbReference type="ChEBI" id="CHEBI:49883"/>
        <note>4Fe-4S-S-AdoMet</note>
    </ligand>
</feature>
<feature type="binding site" evidence="6">
    <location>
        <position position="165"/>
    </location>
    <ligand>
        <name>S-adenosyl-L-methionine</name>
        <dbReference type="ChEBI" id="CHEBI:59789"/>
    </ligand>
</feature>
<feature type="binding site" evidence="6">
    <location>
        <position position="140"/>
    </location>
    <ligand>
        <name>(3R)-3-methyl-D-ornithine</name>
        <dbReference type="ChEBI" id="CHEBI:64642"/>
    </ligand>
</feature>
<dbReference type="PROSITE" id="PS51918">
    <property type="entry name" value="RADICAL_SAM"/>
    <property type="match status" value="1"/>
</dbReference>
<keyword evidence="5" id="KW-0004">4Fe-4S</keyword>
<evidence type="ECO:0000313" key="8">
    <source>
        <dbReference type="EMBL" id="VGO23271.1"/>
    </source>
</evidence>
<dbReference type="PANTHER" id="PTHR43726:SF1">
    <property type="entry name" value="BIOTIN SYNTHASE"/>
    <property type="match status" value="1"/>
</dbReference>
<dbReference type="InterPro" id="IPR006638">
    <property type="entry name" value="Elp3/MiaA/NifB-like_rSAM"/>
</dbReference>
<dbReference type="Gene3D" id="3.20.20.70">
    <property type="entry name" value="Aldolase class I"/>
    <property type="match status" value="1"/>
</dbReference>
<dbReference type="CDD" id="cd01335">
    <property type="entry name" value="Radical_SAM"/>
    <property type="match status" value="1"/>
</dbReference>
<name>A0A6C2UV53_9BACT</name>
<keyword evidence="1 5" id="KW-0949">S-adenosyl-L-methionine</keyword>
<dbReference type="InterPro" id="IPR034422">
    <property type="entry name" value="HydE/PylB-like"/>
</dbReference>
<dbReference type="InterPro" id="IPR013785">
    <property type="entry name" value="Aldolase_TIM"/>
</dbReference>
<organism evidence="8 9">
    <name type="scientific">Pontiella sulfatireligans</name>
    <dbReference type="NCBI Taxonomy" id="2750658"/>
    <lineage>
        <taxon>Bacteria</taxon>
        <taxon>Pseudomonadati</taxon>
        <taxon>Kiritimatiellota</taxon>
        <taxon>Kiritimatiellia</taxon>
        <taxon>Kiritimatiellales</taxon>
        <taxon>Pontiellaceae</taxon>
        <taxon>Pontiella</taxon>
    </lineage>
</organism>
<dbReference type="PANTHER" id="PTHR43726">
    <property type="entry name" value="3-METHYLORNITHINE SYNTHASE"/>
    <property type="match status" value="1"/>
</dbReference>